<reference evidence="2 3" key="1">
    <citation type="journal article" date="2012" name="Science">
        <title>The Paleozoic origin of enzymatic lignin decomposition reconstructed from 31 fungal genomes.</title>
        <authorList>
            <person name="Floudas D."/>
            <person name="Binder M."/>
            <person name="Riley R."/>
            <person name="Barry K."/>
            <person name="Blanchette R.A."/>
            <person name="Henrissat B."/>
            <person name="Martinez A.T."/>
            <person name="Otillar R."/>
            <person name="Spatafora J.W."/>
            <person name="Yadav J.S."/>
            <person name="Aerts A."/>
            <person name="Benoit I."/>
            <person name="Boyd A."/>
            <person name="Carlson A."/>
            <person name="Copeland A."/>
            <person name="Coutinho P.M."/>
            <person name="de Vries R.P."/>
            <person name="Ferreira P."/>
            <person name="Findley K."/>
            <person name="Foster B."/>
            <person name="Gaskell J."/>
            <person name="Glotzer D."/>
            <person name="Gorecki P."/>
            <person name="Heitman J."/>
            <person name="Hesse C."/>
            <person name="Hori C."/>
            <person name="Igarashi K."/>
            <person name="Jurgens J.A."/>
            <person name="Kallen N."/>
            <person name="Kersten P."/>
            <person name="Kohler A."/>
            <person name="Kuees U."/>
            <person name="Kumar T.K.A."/>
            <person name="Kuo A."/>
            <person name="LaButti K."/>
            <person name="Larrondo L.F."/>
            <person name="Lindquist E."/>
            <person name="Ling A."/>
            <person name="Lombard V."/>
            <person name="Lucas S."/>
            <person name="Lundell T."/>
            <person name="Martin R."/>
            <person name="McLaughlin D.J."/>
            <person name="Morgenstern I."/>
            <person name="Morin E."/>
            <person name="Murat C."/>
            <person name="Nagy L.G."/>
            <person name="Nolan M."/>
            <person name="Ohm R.A."/>
            <person name="Patyshakuliyeva A."/>
            <person name="Rokas A."/>
            <person name="Ruiz-Duenas F.J."/>
            <person name="Sabat G."/>
            <person name="Salamov A."/>
            <person name="Samejima M."/>
            <person name="Schmutz J."/>
            <person name="Slot J.C."/>
            <person name="St John F."/>
            <person name="Stenlid J."/>
            <person name="Sun H."/>
            <person name="Sun S."/>
            <person name="Syed K."/>
            <person name="Tsang A."/>
            <person name="Wiebenga A."/>
            <person name="Young D."/>
            <person name="Pisabarro A."/>
            <person name="Eastwood D.C."/>
            <person name="Martin F."/>
            <person name="Cullen D."/>
            <person name="Grigoriev I.V."/>
            <person name="Hibbett D.S."/>
        </authorList>
    </citation>
    <scope>NUCLEOTIDE SEQUENCE [LARGE SCALE GENOMIC DNA]</scope>
    <source>
        <strain evidence="2 3">ATCC 11539</strain>
    </source>
</reference>
<dbReference type="KEGG" id="gtr:GLOTRDRAFT_95125"/>
<dbReference type="RefSeq" id="XP_007868396.1">
    <property type="nucleotide sequence ID" value="XM_007870205.1"/>
</dbReference>
<evidence type="ECO:0000313" key="3">
    <source>
        <dbReference type="Proteomes" id="UP000030669"/>
    </source>
</evidence>
<protein>
    <submittedName>
        <fullName evidence="2">Uncharacterized protein</fullName>
    </submittedName>
</protein>
<dbReference type="EMBL" id="KB469306">
    <property type="protein sequence ID" value="EPQ53092.1"/>
    <property type="molecule type" value="Genomic_DNA"/>
</dbReference>
<feature type="region of interest" description="Disordered" evidence="1">
    <location>
        <begin position="206"/>
        <end position="250"/>
    </location>
</feature>
<gene>
    <name evidence="2" type="ORF">GLOTRDRAFT_95125</name>
</gene>
<organism evidence="2 3">
    <name type="scientific">Gloeophyllum trabeum (strain ATCC 11539 / FP-39264 / Madison 617)</name>
    <name type="common">Brown rot fungus</name>
    <dbReference type="NCBI Taxonomy" id="670483"/>
    <lineage>
        <taxon>Eukaryota</taxon>
        <taxon>Fungi</taxon>
        <taxon>Dikarya</taxon>
        <taxon>Basidiomycota</taxon>
        <taxon>Agaricomycotina</taxon>
        <taxon>Agaricomycetes</taxon>
        <taxon>Gloeophyllales</taxon>
        <taxon>Gloeophyllaceae</taxon>
        <taxon>Gloeophyllum</taxon>
    </lineage>
</organism>
<feature type="region of interest" description="Disordered" evidence="1">
    <location>
        <begin position="264"/>
        <end position="283"/>
    </location>
</feature>
<proteinExistence type="predicted"/>
<dbReference type="GeneID" id="19309678"/>
<dbReference type="HOGENOM" id="CLU_891523_0_0_1"/>
<feature type="compositionally biased region" description="Low complexity" evidence="1">
    <location>
        <begin position="179"/>
        <end position="193"/>
    </location>
</feature>
<evidence type="ECO:0000313" key="2">
    <source>
        <dbReference type="EMBL" id="EPQ53092.1"/>
    </source>
</evidence>
<dbReference type="Proteomes" id="UP000030669">
    <property type="component" value="Unassembled WGS sequence"/>
</dbReference>
<dbReference type="AlphaFoldDB" id="S7Q0R8"/>
<name>S7Q0R8_GLOTA</name>
<keyword evidence="3" id="KW-1185">Reference proteome</keyword>
<feature type="compositionally biased region" description="Polar residues" evidence="1">
    <location>
        <begin position="230"/>
        <end position="241"/>
    </location>
</feature>
<dbReference type="OrthoDB" id="3326954at2759"/>
<feature type="region of interest" description="Disordered" evidence="1">
    <location>
        <begin position="176"/>
        <end position="195"/>
    </location>
</feature>
<sequence length="306" mass="33562">MSNIIIDIAFTYATGGHLSSLPPDASSTQWPATDPMNPALTDDDRHAMYDTNITPTRLNELFDKLDELSGKTSKITNLLPDEPVLHHPKPRQARPGWLLNFDERDWLPTPTSPLTPDWREVPNAAPHFNCALAGYEGELDYAESQRMMGEITHLPTAYATWPPVMKFDPFADWEEDDAWSSSSSEGHSSPASSTEDLLSLITPAGSNASITAPKKSGCDRSSSFVSSSSDVNAPTSFAQSQPPSPDALSDMTHELAAEAVMKTRGEVWRKRTPPPPPPEREVIKSRIPPLPVRGPRDLLRLLVCGV</sequence>
<evidence type="ECO:0000256" key="1">
    <source>
        <dbReference type="SAM" id="MobiDB-lite"/>
    </source>
</evidence>
<accession>S7Q0R8</accession>